<accession>A0A0C3AIK4</accession>
<reference evidence="2" key="2">
    <citation type="submission" date="2015-01" db="EMBL/GenBank/DDBJ databases">
        <title>Evolutionary Origins and Diversification of the Mycorrhizal Mutualists.</title>
        <authorList>
            <consortium name="DOE Joint Genome Institute"/>
            <consortium name="Mycorrhizal Genomics Consortium"/>
            <person name="Kohler A."/>
            <person name="Kuo A."/>
            <person name="Nagy L.G."/>
            <person name="Floudas D."/>
            <person name="Copeland A."/>
            <person name="Barry K.W."/>
            <person name="Cichocki N."/>
            <person name="Veneault-Fourrey C."/>
            <person name="LaButti K."/>
            <person name="Lindquist E.A."/>
            <person name="Lipzen A."/>
            <person name="Lundell T."/>
            <person name="Morin E."/>
            <person name="Murat C."/>
            <person name="Riley R."/>
            <person name="Ohm R."/>
            <person name="Sun H."/>
            <person name="Tunlid A."/>
            <person name="Henrissat B."/>
            <person name="Grigoriev I.V."/>
            <person name="Hibbett D.S."/>
            <person name="Martin F."/>
        </authorList>
    </citation>
    <scope>NUCLEOTIDE SEQUENCE [LARGE SCALE GENOMIC DNA]</scope>
    <source>
        <strain evidence="2">F 1598</strain>
    </source>
</reference>
<dbReference type="Proteomes" id="UP000054166">
    <property type="component" value="Unassembled WGS sequence"/>
</dbReference>
<sequence length="137" mass="15324">MIMDVRDIVQNKNISRRLILGDYRLPTFAQQQKNLVTNNLSYIDRSHPDFPLVSVRRNGTETLTSSHSNFEQEGCYQLAVLKSSVSINAAIKKGMRFCRIARAAYVAGGLADISISKLVVSFDHLIAHQPSKLSCSR</sequence>
<dbReference type="HOGENOM" id="CLU_1865895_0_0_1"/>
<organism evidence="1 2">
    <name type="scientific">Piloderma croceum (strain F 1598)</name>
    <dbReference type="NCBI Taxonomy" id="765440"/>
    <lineage>
        <taxon>Eukaryota</taxon>
        <taxon>Fungi</taxon>
        <taxon>Dikarya</taxon>
        <taxon>Basidiomycota</taxon>
        <taxon>Agaricomycotina</taxon>
        <taxon>Agaricomycetes</taxon>
        <taxon>Agaricomycetidae</taxon>
        <taxon>Atheliales</taxon>
        <taxon>Atheliaceae</taxon>
        <taxon>Piloderma</taxon>
    </lineage>
</organism>
<evidence type="ECO:0000313" key="1">
    <source>
        <dbReference type="EMBL" id="KIM73648.1"/>
    </source>
</evidence>
<dbReference type="EMBL" id="KN833077">
    <property type="protein sequence ID" value="KIM73648.1"/>
    <property type="molecule type" value="Genomic_DNA"/>
</dbReference>
<dbReference type="AlphaFoldDB" id="A0A0C3AIK4"/>
<keyword evidence="2" id="KW-1185">Reference proteome</keyword>
<evidence type="ECO:0000313" key="2">
    <source>
        <dbReference type="Proteomes" id="UP000054166"/>
    </source>
</evidence>
<dbReference type="InParanoid" id="A0A0C3AIK4"/>
<protein>
    <submittedName>
        <fullName evidence="1">Uncharacterized protein</fullName>
    </submittedName>
</protein>
<reference evidence="1 2" key="1">
    <citation type="submission" date="2014-04" db="EMBL/GenBank/DDBJ databases">
        <authorList>
            <consortium name="DOE Joint Genome Institute"/>
            <person name="Kuo A."/>
            <person name="Tarkka M."/>
            <person name="Buscot F."/>
            <person name="Kohler A."/>
            <person name="Nagy L.G."/>
            <person name="Floudas D."/>
            <person name="Copeland A."/>
            <person name="Barry K.W."/>
            <person name="Cichocki N."/>
            <person name="Veneault-Fourrey C."/>
            <person name="LaButti K."/>
            <person name="Lindquist E.A."/>
            <person name="Lipzen A."/>
            <person name="Lundell T."/>
            <person name="Morin E."/>
            <person name="Murat C."/>
            <person name="Sun H."/>
            <person name="Tunlid A."/>
            <person name="Henrissat B."/>
            <person name="Grigoriev I.V."/>
            <person name="Hibbett D.S."/>
            <person name="Martin F."/>
            <person name="Nordberg H.P."/>
            <person name="Cantor M.N."/>
            <person name="Hua S.X."/>
        </authorList>
    </citation>
    <scope>NUCLEOTIDE SEQUENCE [LARGE SCALE GENOMIC DNA]</scope>
    <source>
        <strain evidence="1 2">F 1598</strain>
    </source>
</reference>
<proteinExistence type="predicted"/>
<name>A0A0C3AIK4_PILCF</name>
<gene>
    <name evidence="1" type="ORF">PILCRDRAFT_723712</name>
</gene>